<dbReference type="Gene3D" id="1.10.1200.150">
    <property type="entry name" value="Transcriptional regulator CtsR, C-terminal domain"/>
    <property type="match status" value="1"/>
</dbReference>
<dbReference type="PIRSF" id="PIRSF010607">
    <property type="entry name" value="Txn_repr_CtsR"/>
    <property type="match status" value="1"/>
</dbReference>
<dbReference type="EMBL" id="JADPIE010000009">
    <property type="protein sequence ID" value="MBF8437983.1"/>
    <property type="molecule type" value="Genomic_DNA"/>
</dbReference>
<organism evidence="10 11">
    <name type="scientific">Halonatronomonas betaini</name>
    <dbReference type="NCBI Taxonomy" id="2778430"/>
    <lineage>
        <taxon>Bacteria</taxon>
        <taxon>Bacillati</taxon>
        <taxon>Bacillota</taxon>
        <taxon>Clostridia</taxon>
        <taxon>Halanaerobiales</taxon>
        <taxon>Halarsenatibacteraceae</taxon>
        <taxon>Halonatronomonas</taxon>
    </lineage>
</organism>
<name>A0A931F9V5_9FIRM</name>
<evidence type="ECO:0000259" key="9">
    <source>
        <dbReference type="Pfam" id="PF17727"/>
    </source>
</evidence>
<keyword evidence="3 7" id="KW-0678">Repressor</keyword>
<evidence type="ECO:0000259" key="8">
    <source>
        <dbReference type="Pfam" id="PF05848"/>
    </source>
</evidence>
<dbReference type="InterPro" id="IPR041473">
    <property type="entry name" value="CtsR_C"/>
</dbReference>
<evidence type="ECO:0000256" key="2">
    <source>
        <dbReference type="ARBA" id="ARBA00014129"/>
    </source>
</evidence>
<dbReference type="InterPro" id="IPR008463">
    <property type="entry name" value="CtsR"/>
</dbReference>
<comment type="caution">
    <text evidence="10">The sequence shown here is derived from an EMBL/GenBank/DDBJ whole genome shotgun (WGS) entry which is preliminary data.</text>
</comment>
<accession>A0A931F9V5</accession>
<dbReference type="AlphaFoldDB" id="A0A931F9V5"/>
<dbReference type="InterPro" id="IPR040465">
    <property type="entry name" value="CtsR_N"/>
</dbReference>
<evidence type="ECO:0000313" key="11">
    <source>
        <dbReference type="Proteomes" id="UP000621436"/>
    </source>
</evidence>
<evidence type="ECO:0000256" key="5">
    <source>
        <dbReference type="ARBA" id="ARBA00023125"/>
    </source>
</evidence>
<keyword evidence="4 7" id="KW-0805">Transcription regulation</keyword>
<evidence type="ECO:0000256" key="6">
    <source>
        <dbReference type="ARBA" id="ARBA00023163"/>
    </source>
</evidence>
<dbReference type="Proteomes" id="UP000621436">
    <property type="component" value="Unassembled WGS sequence"/>
</dbReference>
<dbReference type="GO" id="GO:0003677">
    <property type="term" value="F:DNA binding"/>
    <property type="evidence" value="ECO:0007669"/>
    <property type="project" value="UniProtKB-UniRule"/>
</dbReference>
<comment type="similarity">
    <text evidence="1 7">Belongs to the CtsR family.</text>
</comment>
<evidence type="ECO:0000256" key="3">
    <source>
        <dbReference type="ARBA" id="ARBA00022491"/>
    </source>
</evidence>
<protein>
    <recommendedName>
        <fullName evidence="2 7">Transcriptional regulator CtsR</fullName>
    </recommendedName>
</protein>
<dbReference type="Gene3D" id="3.30.56.130">
    <property type="entry name" value="Transcriptional regulator CtsR, winged HTH domain"/>
    <property type="match status" value="1"/>
</dbReference>
<feature type="domain" description="CtsR N-terminal HTH" evidence="8">
    <location>
        <begin position="3"/>
        <end position="72"/>
    </location>
</feature>
<feature type="domain" description="CtsR C-terminal dimerization" evidence="9">
    <location>
        <begin position="78"/>
        <end position="147"/>
    </location>
</feature>
<evidence type="ECO:0000313" key="10">
    <source>
        <dbReference type="EMBL" id="MBF8437983.1"/>
    </source>
</evidence>
<dbReference type="InterPro" id="IPR041902">
    <property type="entry name" value="CtsR_N_sf"/>
</dbReference>
<dbReference type="InterPro" id="IPR041908">
    <property type="entry name" value="CtsR_C_sf"/>
</dbReference>
<dbReference type="Pfam" id="PF17727">
    <property type="entry name" value="CtsR_C"/>
    <property type="match status" value="1"/>
</dbReference>
<keyword evidence="6 7" id="KW-0804">Transcription</keyword>
<evidence type="ECO:0000256" key="1">
    <source>
        <dbReference type="ARBA" id="ARBA00010189"/>
    </source>
</evidence>
<evidence type="ECO:0000256" key="4">
    <source>
        <dbReference type="ARBA" id="ARBA00023015"/>
    </source>
</evidence>
<dbReference type="Pfam" id="PF05848">
    <property type="entry name" value="CtsR"/>
    <property type="match status" value="1"/>
</dbReference>
<proteinExistence type="inferred from homology"/>
<keyword evidence="5 7" id="KW-0238">DNA-binding</keyword>
<sequence length="155" mass="18042">MGNLSDEIEKYLNDLINEYQGKIKIKRNRLADEFDCAPSQINYVLNTRFTSEKGYIVESRRGGSGFIRIIKISIESTDDLLRKLLARVDQPLTKKEAEGIIDRLYDNNIINDREKELMETVFHKKSLKVDKPLRNHLRGNLMKSMLEVILKSELD</sequence>
<dbReference type="RefSeq" id="WP_270455051.1">
    <property type="nucleotide sequence ID" value="NZ_JADPIE010000009.1"/>
</dbReference>
<evidence type="ECO:0000256" key="7">
    <source>
        <dbReference type="PIRNR" id="PIRNR010607"/>
    </source>
</evidence>
<dbReference type="GO" id="GO:0006355">
    <property type="term" value="P:regulation of DNA-templated transcription"/>
    <property type="evidence" value="ECO:0007669"/>
    <property type="project" value="UniProtKB-UniRule"/>
</dbReference>
<keyword evidence="11" id="KW-1185">Reference proteome</keyword>
<reference evidence="10" key="1">
    <citation type="submission" date="2020-11" db="EMBL/GenBank/DDBJ databases">
        <title>Halonatronomonas betainensis gen. nov., sp. nov. a novel haloalkaliphilic representative of the family Halanaerobiacae capable of betaine degradation.</title>
        <authorList>
            <person name="Boltyanskaya Y."/>
            <person name="Kevbrin V."/>
            <person name="Detkova E."/>
            <person name="Grouzdev D.S."/>
            <person name="Koziaeva V."/>
            <person name="Zhilina T."/>
        </authorList>
    </citation>
    <scope>NUCLEOTIDE SEQUENCE</scope>
    <source>
        <strain evidence="10">Z-7014</strain>
    </source>
</reference>
<gene>
    <name evidence="10" type="ORF">I0Q91_12905</name>
</gene>